<dbReference type="InterPro" id="IPR016161">
    <property type="entry name" value="Ald_DH/histidinol_DH"/>
</dbReference>
<dbReference type="Pfam" id="PF00171">
    <property type="entry name" value="Aldedh"/>
    <property type="match status" value="1"/>
</dbReference>
<dbReference type="SUPFAM" id="SSF53720">
    <property type="entry name" value="ALDH-like"/>
    <property type="match status" value="1"/>
</dbReference>
<evidence type="ECO:0000313" key="7">
    <source>
        <dbReference type="Proteomes" id="UP000823937"/>
    </source>
</evidence>
<dbReference type="PANTHER" id="PTHR42804">
    <property type="entry name" value="ALDEHYDE DEHYDROGENASE"/>
    <property type="match status" value="1"/>
</dbReference>
<keyword evidence="2 4" id="KW-0560">Oxidoreductase</keyword>
<dbReference type="FunFam" id="3.40.605.10:FF:000026">
    <property type="entry name" value="Aldehyde dehydrogenase, putative"/>
    <property type="match status" value="1"/>
</dbReference>
<comment type="caution">
    <text evidence="6">The sequence shown here is derived from an EMBL/GenBank/DDBJ whole genome shotgun (WGS) entry which is preliminary data.</text>
</comment>
<feature type="active site" evidence="3">
    <location>
        <position position="246"/>
    </location>
</feature>
<evidence type="ECO:0000256" key="3">
    <source>
        <dbReference type="PROSITE-ProRule" id="PRU10007"/>
    </source>
</evidence>
<reference evidence="6" key="2">
    <citation type="submission" date="2021-04" db="EMBL/GenBank/DDBJ databases">
        <authorList>
            <person name="Gilroy R."/>
        </authorList>
    </citation>
    <scope>NUCLEOTIDE SEQUENCE</scope>
    <source>
        <strain evidence="6">CHK169-2315</strain>
    </source>
</reference>
<dbReference type="AlphaFoldDB" id="A0A9D1TJM5"/>
<dbReference type="PANTHER" id="PTHR42804:SF1">
    <property type="entry name" value="ALDEHYDE DEHYDROGENASE-RELATED"/>
    <property type="match status" value="1"/>
</dbReference>
<dbReference type="Gene3D" id="3.40.605.10">
    <property type="entry name" value="Aldehyde Dehydrogenase, Chain A, domain 1"/>
    <property type="match status" value="1"/>
</dbReference>
<dbReference type="Proteomes" id="UP000823937">
    <property type="component" value="Unassembled WGS sequence"/>
</dbReference>
<dbReference type="GO" id="GO:0016620">
    <property type="term" value="F:oxidoreductase activity, acting on the aldehyde or oxo group of donors, NAD or NADP as acceptor"/>
    <property type="evidence" value="ECO:0007669"/>
    <property type="project" value="InterPro"/>
</dbReference>
<dbReference type="PROSITE" id="PS00687">
    <property type="entry name" value="ALDEHYDE_DEHYDR_GLU"/>
    <property type="match status" value="1"/>
</dbReference>
<dbReference type="InterPro" id="IPR016162">
    <property type="entry name" value="Ald_DH_N"/>
</dbReference>
<dbReference type="FunFam" id="3.40.605.10:FF:000007">
    <property type="entry name" value="NAD/NADP-dependent betaine aldehyde dehydrogenase"/>
    <property type="match status" value="1"/>
</dbReference>
<accession>A0A9D1TJM5</accession>
<dbReference type="FunFam" id="3.40.309.10:FF:000012">
    <property type="entry name" value="Betaine aldehyde dehydrogenase"/>
    <property type="match status" value="1"/>
</dbReference>
<dbReference type="InterPro" id="IPR016163">
    <property type="entry name" value="Ald_DH_C"/>
</dbReference>
<protein>
    <submittedName>
        <fullName evidence="6">Aldehyde dehydrogenase family protein</fullName>
    </submittedName>
</protein>
<evidence type="ECO:0000259" key="5">
    <source>
        <dbReference type="Pfam" id="PF00171"/>
    </source>
</evidence>
<evidence type="ECO:0000313" key="6">
    <source>
        <dbReference type="EMBL" id="HIV74604.1"/>
    </source>
</evidence>
<organism evidence="6 7">
    <name type="scientific">Candidatus Pseudogracilibacillus intestinigallinarum</name>
    <dbReference type="NCBI Taxonomy" id="2838742"/>
    <lineage>
        <taxon>Bacteria</taxon>
        <taxon>Bacillati</taxon>
        <taxon>Bacillota</taxon>
        <taxon>Bacilli</taxon>
        <taxon>Bacillales</taxon>
        <taxon>Bacillaceae</taxon>
        <taxon>Pseudogracilibacillus</taxon>
    </lineage>
</organism>
<reference evidence="6" key="1">
    <citation type="journal article" date="2021" name="PeerJ">
        <title>Extensive microbial diversity within the chicken gut microbiome revealed by metagenomics and culture.</title>
        <authorList>
            <person name="Gilroy R."/>
            <person name="Ravi A."/>
            <person name="Getino M."/>
            <person name="Pursley I."/>
            <person name="Horton D.L."/>
            <person name="Alikhan N.F."/>
            <person name="Baker D."/>
            <person name="Gharbi K."/>
            <person name="Hall N."/>
            <person name="Watson M."/>
            <person name="Adriaenssens E.M."/>
            <person name="Foster-Nyarko E."/>
            <person name="Jarju S."/>
            <person name="Secka A."/>
            <person name="Antonio M."/>
            <person name="Oren A."/>
            <person name="Chaudhuri R.R."/>
            <person name="La Ragione R."/>
            <person name="Hildebrand F."/>
            <person name="Pallen M.J."/>
        </authorList>
    </citation>
    <scope>NUCLEOTIDE SEQUENCE</scope>
    <source>
        <strain evidence="6">CHK169-2315</strain>
    </source>
</reference>
<gene>
    <name evidence="6" type="ORF">H9895_05920</name>
</gene>
<dbReference type="InterPro" id="IPR029510">
    <property type="entry name" value="Ald_DH_CS_GLU"/>
</dbReference>
<dbReference type="EMBL" id="DXHX01000087">
    <property type="protein sequence ID" value="HIV74604.1"/>
    <property type="molecule type" value="Genomic_DNA"/>
</dbReference>
<evidence type="ECO:0000256" key="4">
    <source>
        <dbReference type="RuleBase" id="RU003345"/>
    </source>
</evidence>
<sequence>MVQQHIQQYINGEWVDATNKTTIGVINPATEEVFAQVADGSTEDVDRAVHAAKSAFQSFSKTTAKERMDLLQRIIDVYESRKDDFITTISNELGATLFLSEKVHYVSGLEHFKQAKQQLETYSFEEKQGDTIIRKEAIGVSGLITPWNFPTNQTVIKIAGALAAGSTVVLKPSELTPISAVILAEVLHEAGVPKGVFNLVNGYGHSVGHAISGHPDIDFVSFTGSNETGKKISIRAAETVKKVALELGGKSPMIILDDFDMEKAAKIALSNVTFNCGQVCTLASRTFIPAHKETEFLQALKEIYDSYVVGLPTDKSTRIGPVISAKQFDRVQYYIEKGVEEGATLFLGGTGKPPGLETGYFVKPTIFTNVQNDMTIAQEEIFGPVMSVMTYDSIDEALEMANDTIYGLAGYVLGNNPETVKYVANEIRAGEISVNGGATDYSAPFGGYKQSGIGRECGVYGMEEYLEVKAVLGFT</sequence>
<dbReference type="Gene3D" id="3.40.309.10">
    <property type="entry name" value="Aldehyde Dehydrogenase, Chain A, domain 2"/>
    <property type="match status" value="1"/>
</dbReference>
<dbReference type="InterPro" id="IPR015590">
    <property type="entry name" value="Aldehyde_DH_dom"/>
</dbReference>
<proteinExistence type="inferred from homology"/>
<feature type="domain" description="Aldehyde dehydrogenase" evidence="5">
    <location>
        <begin position="14"/>
        <end position="471"/>
    </location>
</feature>
<comment type="similarity">
    <text evidence="1 4">Belongs to the aldehyde dehydrogenase family.</text>
</comment>
<evidence type="ECO:0000256" key="1">
    <source>
        <dbReference type="ARBA" id="ARBA00009986"/>
    </source>
</evidence>
<dbReference type="CDD" id="cd07138">
    <property type="entry name" value="ALDH_CddD_SSP0762"/>
    <property type="match status" value="1"/>
</dbReference>
<evidence type="ECO:0000256" key="2">
    <source>
        <dbReference type="ARBA" id="ARBA00023002"/>
    </source>
</evidence>
<name>A0A9D1TJM5_9BACI</name>